<feature type="compositionally biased region" description="Basic and acidic residues" evidence="1">
    <location>
        <begin position="11"/>
        <end position="31"/>
    </location>
</feature>
<name>M2W7A6_GALSU</name>
<feature type="compositionally biased region" description="Basic and acidic residues" evidence="1">
    <location>
        <begin position="132"/>
        <end position="151"/>
    </location>
</feature>
<dbReference type="RefSeq" id="XP_005708221.1">
    <property type="nucleotide sequence ID" value="XM_005708164.1"/>
</dbReference>
<keyword evidence="3" id="KW-1185">Reference proteome</keyword>
<feature type="compositionally biased region" description="Polar residues" evidence="1">
    <location>
        <begin position="45"/>
        <end position="58"/>
    </location>
</feature>
<dbReference type="GeneID" id="17090328"/>
<feature type="region of interest" description="Disordered" evidence="1">
    <location>
        <begin position="1"/>
        <end position="66"/>
    </location>
</feature>
<evidence type="ECO:0000313" key="3">
    <source>
        <dbReference type="Proteomes" id="UP000030680"/>
    </source>
</evidence>
<feature type="compositionally biased region" description="Low complexity" evidence="1">
    <location>
        <begin position="269"/>
        <end position="280"/>
    </location>
</feature>
<sequence length="429" mass="48887">MVLTRSSSKKAPAENEEKQEYIETPVRKLSRELASLGIRAPPGTPCQQSSPDLANSQVQKDESHKDQIAKRYEGSERTQLFCSLNEENNPQLCTTTLANRAAPENLNNNDALFQFEEISVKLTPNTQEPESSIEKDDVARSTELKDDDRKSLQTAEKQSQDSYSMFSTPVSQTAEASFQLLGNDASNEWCGEHVRFSILGKSKVKVYHQPTLKTTSPDENIEPQQLEENESIIEEDILEVAIPEPQKLDFDIHSEPIKSADNQKHSSPESETSYSLSSNETKGDDLRNQVVISTEPTESDPGAVLRSNNRFEKKESSETSKKKWHNGQRKCWVENSHFCRHTQSSAMKDKKFETNLQRNNENIDKSGNSIHWKGQHIRFEDSPDIIEEKMKGLHISNARFMRPTISTSAKKSEHRQHKQEFASKYLWKF</sequence>
<protein>
    <submittedName>
        <fullName evidence="2">Uncharacterized protein</fullName>
    </submittedName>
</protein>
<feature type="compositionally biased region" description="Polar residues" evidence="1">
    <location>
        <begin position="152"/>
        <end position="168"/>
    </location>
</feature>
<feature type="region of interest" description="Disordered" evidence="1">
    <location>
        <begin position="122"/>
        <end position="168"/>
    </location>
</feature>
<dbReference type="AlphaFoldDB" id="M2W7A6"/>
<dbReference type="Gramene" id="EME31701">
    <property type="protein sequence ID" value="EME31701"/>
    <property type="gene ID" value="Gasu_10800"/>
</dbReference>
<feature type="region of interest" description="Disordered" evidence="1">
    <location>
        <begin position="258"/>
        <end position="326"/>
    </location>
</feature>
<reference evidence="3" key="1">
    <citation type="journal article" date="2013" name="Science">
        <title>Gene transfer from bacteria and archaea facilitated evolution of an extremophilic eukaryote.</title>
        <authorList>
            <person name="Schonknecht G."/>
            <person name="Chen W.H."/>
            <person name="Ternes C.M."/>
            <person name="Barbier G.G."/>
            <person name="Shrestha R.P."/>
            <person name="Stanke M."/>
            <person name="Brautigam A."/>
            <person name="Baker B.J."/>
            <person name="Banfield J.F."/>
            <person name="Garavito R.M."/>
            <person name="Carr K."/>
            <person name="Wilkerson C."/>
            <person name="Rensing S.A."/>
            <person name="Gagneul D."/>
            <person name="Dickenson N.E."/>
            <person name="Oesterhelt C."/>
            <person name="Lercher M.J."/>
            <person name="Weber A.P."/>
        </authorList>
    </citation>
    <scope>NUCLEOTIDE SEQUENCE [LARGE SCALE GENOMIC DNA]</scope>
    <source>
        <strain evidence="3">074W</strain>
    </source>
</reference>
<organism evidence="2 3">
    <name type="scientific">Galdieria sulphuraria</name>
    <name type="common">Red alga</name>
    <dbReference type="NCBI Taxonomy" id="130081"/>
    <lineage>
        <taxon>Eukaryota</taxon>
        <taxon>Rhodophyta</taxon>
        <taxon>Bangiophyceae</taxon>
        <taxon>Galdieriales</taxon>
        <taxon>Galdieriaceae</taxon>
        <taxon>Galdieria</taxon>
    </lineage>
</organism>
<dbReference type="KEGG" id="gsl:Gasu_10800"/>
<gene>
    <name evidence="2" type="ORF">Gasu_10800</name>
</gene>
<accession>M2W7A6</accession>
<proteinExistence type="predicted"/>
<dbReference type="EMBL" id="KB454490">
    <property type="protein sequence ID" value="EME31701.1"/>
    <property type="molecule type" value="Genomic_DNA"/>
</dbReference>
<feature type="compositionally biased region" description="Basic and acidic residues" evidence="1">
    <location>
        <begin position="258"/>
        <end position="268"/>
    </location>
</feature>
<evidence type="ECO:0000256" key="1">
    <source>
        <dbReference type="SAM" id="MobiDB-lite"/>
    </source>
</evidence>
<dbReference type="OrthoDB" id="10434538at2759"/>
<evidence type="ECO:0000313" key="2">
    <source>
        <dbReference type="EMBL" id="EME31701.1"/>
    </source>
</evidence>
<dbReference type="Proteomes" id="UP000030680">
    <property type="component" value="Unassembled WGS sequence"/>
</dbReference>
<feature type="compositionally biased region" description="Basic and acidic residues" evidence="1">
    <location>
        <begin position="309"/>
        <end position="321"/>
    </location>
</feature>